<dbReference type="AlphaFoldDB" id="A0A8A3S3Q2"/>
<reference evidence="2" key="2">
    <citation type="submission" date="2019-02" db="EMBL/GenBank/DDBJ databases">
        <authorList>
            <person name="Chen S.-C."/>
            <person name="Chien H.-H."/>
            <person name="Lai M.-C."/>
        </authorList>
    </citation>
    <scope>NUCLEOTIDE SEQUENCE</scope>
    <source>
        <strain evidence="2">N2F9704</strain>
    </source>
</reference>
<dbReference type="EMBL" id="CP036172">
    <property type="protein sequence ID" value="QSZ66234.1"/>
    <property type="molecule type" value="Genomic_DNA"/>
</dbReference>
<name>A0A8A3S3Q2_9EURY</name>
<evidence type="ECO:0000313" key="2">
    <source>
        <dbReference type="EMBL" id="QSZ66234.1"/>
    </source>
</evidence>
<dbReference type="GeneID" id="76422957"/>
<sequence>MPKKFSDEERNLYEKILELEKKNSGKKGFFGPVETILFSSPQPPMTLNPSPFLILAPGALPPDPRDEDRVGKAPLMHLKRSLSSSPLS</sequence>
<reference evidence="2" key="1">
    <citation type="journal article" date="2001" name="Int. J. Syst. Evol. Microbiol.">
        <title>Methanofollis aquaemaris sp. nov., a methanogen isolated from an aquaculture fish pond.</title>
        <authorList>
            <person name="Lai M.C."/>
            <person name="Chen S.C."/>
        </authorList>
    </citation>
    <scope>NUCLEOTIDE SEQUENCE</scope>
    <source>
        <strain evidence="2">N2F9704</strain>
    </source>
</reference>
<evidence type="ECO:0000256" key="1">
    <source>
        <dbReference type="SAM" id="MobiDB-lite"/>
    </source>
</evidence>
<feature type="region of interest" description="Disordered" evidence="1">
    <location>
        <begin position="60"/>
        <end position="88"/>
    </location>
</feature>
<dbReference type="KEGG" id="maqe:RJ40_01335"/>
<proteinExistence type="predicted"/>
<organism evidence="2 3">
    <name type="scientific">Methanofollis aquaemaris</name>
    <dbReference type="NCBI Taxonomy" id="126734"/>
    <lineage>
        <taxon>Archaea</taxon>
        <taxon>Methanobacteriati</taxon>
        <taxon>Methanobacteriota</taxon>
        <taxon>Stenosarchaea group</taxon>
        <taxon>Methanomicrobia</taxon>
        <taxon>Methanomicrobiales</taxon>
        <taxon>Methanomicrobiaceae</taxon>
        <taxon>Methanofollis</taxon>
    </lineage>
</organism>
<gene>
    <name evidence="2" type="ORF">RJ40_01335</name>
</gene>
<keyword evidence="3" id="KW-1185">Reference proteome</keyword>
<protein>
    <submittedName>
        <fullName evidence="2">Uncharacterized protein</fullName>
    </submittedName>
</protein>
<dbReference type="Proteomes" id="UP001042704">
    <property type="component" value="Chromosome"/>
</dbReference>
<evidence type="ECO:0000313" key="3">
    <source>
        <dbReference type="Proteomes" id="UP001042704"/>
    </source>
</evidence>
<dbReference type="RefSeq" id="WP_265581555.1">
    <property type="nucleotide sequence ID" value="NZ_CP036172.1"/>
</dbReference>
<accession>A0A8A3S3Q2</accession>